<proteinExistence type="predicted"/>
<dbReference type="AlphaFoldDB" id="A0AAQ3NBP4"/>
<accession>A0AAQ3NBP4</accession>
<dbReference type="Proteomes" id="UP001374535">
    <property type="component" value="Chromosome 6"/>
</dbReference>
<name>A0AAQ3NBP4_VIGMU</name>
<protein>
    <submittedName>
        <fullName evidence="1">Uncharacterized protein</fullName>
    </submittedName>
</protein>
<reference evidence="1 2" key="1">
    <citation type="journal article" date="2023" name="Life. Sci Alliance">
        <title>Evolutionary insights into 3D genome organization and epigenetic landscape of Vigna mungo.</title>
        <authorList>
            <person name="Junaid A."/>
            <person name="Singh B."/>
            <person name="Bhatia S."/>
        </authorList>
    </citation>
    <scope>NUCLEOTIDE SEQUENCE [LARGE SCALE GENOMIC DNA]</scope>
    <source>
        <strain evidence="1">Urdbean</strain>
    </source>
</reference>
<organism evidence="1 2">
    <name type="scientific">Vigna mungo</name>
    <name type="common">Black gram</name>
    <name type="synonym">Phaseolus mungo</name>
    <dbReference type="NCBI Taxonomy" id="3915"/>
    <lineage>
        <taxon>Eukaryota</taxon>
        <taxon>Viridiplantae</taxon>
        <taxon>Streptophyta</taxon>
        <taxon>Embryophyta</taxon>
        <taxon>Tracheophyta</taxon>
        <taxon>Spermatophyta</taxon>
        <taxon>Magnoliopsida</taxon>
        <taxon>eudicotyledons</taxon>
        <taxon>Gunneridae</taxon>
        <taxon>Pentapetalae</taxon>
        <taxon>rosids</taxon>
        <taxon>fabids</taxon>
        <taxon>Fabales</taxon>
        <taxon>Fabaceae</taxon>
        <taxon>Papilionoideae</taxon>
        <taxon>50 kb inversion clade</taxon>
        <taxon>NPAAA clade</taxon>
        <taxon>indigoferoid/millettioid clade</taxon>
        <taxon>Phaseoleae</taxon>
        <taxon>Vigna</taxon>
    </lineage>
</organism>
<sequence>MLSLWISPSLASVTTSQYTIAQFIYVFHCLNSFTFLQSLFLFSKEPPDPTLDEFMCESVMYTYSVHEYIFQSEVTLRSQTLKVKKLQPKLAFIDEVQTERPFCCFCVKINNHWMFLSCTFECGIEKNILDDIFM</sequence>
<gene>
    <name evidence="1" type="ORF">V8G54_020350</name>
</gene>
<evidence type="ECO:0000313" key="2">
    <source>
        <dbReference type="Proteomes" id="UP001374535"/>
    </source>
</evidence>
<evidence type="ECO:0000313" key="1">
    <source>
        <dbReference type="EMBL" id="WVZ07004.1"/>
    </source>
</evidence>
<dbReference type="EMBL" id="CP144695">
    <property type="protein sequence ID" value="WVZ07004.1"/>
    <property type="molecule type" value="Genomic_DNA"/>
</dbReference>
<keyword evidence="2" id="KW-1185">Reference proteome</keyword>